<evidence type="ECO:0000313" key="5">
    <source>
        <dbReference type="Proteomes" id="UP000199695"/>
    </source>
</evidence>
<keyword evidence="5" id="KW-1185">Reference proteome</keyword>
<feature type="compositionally biased region" description="Basic and acidic residues" evidence="1">
    <location>
        <begin position="233"/>
        <end position="248"/>
    </location>
</feature>
<feature type="chain" id="PRO_5011754862" evidence="3">
    <location>
        <begin position="25"/>
        <end position="287"/>
    </location>
</feature>
<gene>
    <name evidence="4" type="ORF">SAMN05444955_102283</name>
</gene>
<sequence length="287" mass="30536">MKRFAAIFMVLALVFAVVPSFAFAEENTKPATADPAQPADQTAPVQNTDEKADDTQNKTDDGQAPANEDQTKEDNQQSGENKSGNDGAQTGENGQSGNDQDGNQQPQKPEQPEPCPAEPSAENFYDIVVDTQEAGENKVKVIAKLQAKEAEGTWFVGVWPAGSSPEKPPVISDELNKKGTSIAYELDLNKLSAGEYDIYVGFEGTIDGKNCSLGFGDTGIIVEDDDVKPAPQEPKKPSTPEKGKEAVDQLKGGKLPKTATSYPVSMTLGALLLAAGVGMLMFRRLSA</sequence>
<dbReference type="RefSeq" id="WP_089965335.1">
    <property type="nucleotide sequence ID" value="NZ_FOCQ01000002.1"/>
</dbReference>
<dbReference type="EMBL" id="FOCQ01000002">
    <property type="protein sequence ID" value="SEM84461.1"/>
    <property type="molecule type" value="Genomic_DNA"/>
</dbReference>
<feature type="signal peptide" evidence="3">
    <location>
        <begin position="1"/>
        <end position="24"/>
    </location>
</feature>
<accession>A0A1H8BNI4</accession>
<keyword evidence="3" id="KW-0732">Signal</keyword>
<feature type="compositionally biased region" description="Basic and acidic residues" evidence="1">
    <location>
        <begin position="48"/>
        <end position="61"/>
    </location>
</feature>
<feature type="region of interest" description="Disordered" evidence="1">
    <location>
        <begin position="28"/>
        <end position="120"/>
    </location>
</feature>
<keyword evidence="2" id="KW-0472">Membrane</keyword>
<dbReference type="Proteomes" id="UP000199695">
    <property type="component" value="Unassembled WGS sequence"/>
</dbReference>
<reference evidence="4 5" key="1">
    <citation type="submission" date="2016-10" db="EMBL/GenBank/DDBJ databases">
        <authorList>
            <person name="de Groot N.N."/>
        </authorList>
    </citation>
    <scope>NUCLEOTIDE SEQUENCE [LARGE SCALE GENOMIC DNA]</scope>
    <source>
        <strain evidence="4 5">DSM 46701</strain>
    </source>
</reference>
<keyword evidence="2" id="KW-0812">Transmembrane</keyword>
<name>A0A1H8BNI4_9BACL</name>
<evidence type="ECO:0000313" key="4">
    <source>
        <dbReference type="EMBL" id="SEM84461.1"/>
    </source>
</evidence>
<feature type="transmembrane region" description="Helical" evidence="2">
    <location>
        <begin position="262"/>
        <end position="282"/>
    </location>
</feature>
<evidence type="ECO:0000256" key="1">
    <source>
        <dbReference type="SAM" id="MobiDB-lite"/>
    </source>
</evidence>
<feature type="compositionally biased region" description="Low complexity" evidence="1">
    <location>
        <begin position="93"/>
        <end position="108"/>
    </location>
</feature>
<dbReference type="AlphaFoldDB" id="A0A1H8BNI4"/>
<organism evidence="4 5">
    <name type="scientific">Lihuaxuella thermophila</name>
    <dbReference type="NCBI Taxonomy" id="1173111"/>
    <lineage>
        <taxon>Bacteria</taxon>
        <taxon>Bacillati</taxon>
        <taxon>Bacillota</taxon>
        <taxon>Bacilli</taxon>
        <taxon>Bacillales</taxon>
        <taxon>Thermoactinomycetaceae</taxon>
        <taxon>Lihuaxuella</taxon>
    </lineage>
</organism>
<feature type="compositionally biased region" description="Polar residues" evidence="1">
    <location>
        <begin position="76"/>
        <end position="92"/>
    </location>
</feature>
<feature type="region of interest" description="Disordered" evidence="1">
    <location>
        <begin position="224"/>
        <end position="248"/>
    </location>
</feature>
<evidence type="ECO:0000256" key="3">
    <source>
        <dbReference type="SAM" id="SignalP"/>
    </source>
</evidence>
<protein>
    <submittedName>
        <fullName evidence="4">LPXTG-motif cell wall anchor domain-containing protein</fullName>
    </submittedName>
</protein>
<feature type="compositionally biased region" description="Low complexity" evidence="1">
    <location>
        <begin position="30"/>
        <end position="44"/>
    </location>
</feature>
<dbReference type="OrthoDB" id="2991420at2"/>
<keyword evidence="2" id="KW-1133">Transmembrane helix</keyword>
<proteinExistence type="predicted"/>
<evidence type="ECO:0000256" key="2">
    <source>
        <dbReference type="SAM" id="Phobius"/>
    </source>
</evidence>